<evidence type="ECO:0000313" key="16">
    <source>
        <dbReference type="EMBL" id="SJZ85077.1"/>
    </source>
</evidence>
<evidence type="ECO:0000259" key="15">
    <source>
        <dbReference type="PROSITE" id="PS51103"/>
    </source>
</evidence>
<accession>A0A1T4P197</accession>
<feature type="transmembrane region" description="Helical" evidence="12">
    <location>
        <begin position="138"/>
        <end position="158"/>
    </location>
</feature>
<feature type="transmembrane region" description="Helical" evidence="12">
    <location>
        <begin position="358"/>
        <end position="378"/>
    </location>
</feature>
<proteinExistence type="predicted"/>
<evidence type="ECO:0000259" key="14">
    <source>
        <dbReference type="PROSITE" id="PS51098"/>
    </source>
</evidence>
<dbReference type="SUPFAM" id="SSF51261">
    <property type="entry name" value="Duplicated hybrid motif"/>
    <property type="match status" value="1"/>
</dbReference>
<keyword evidence="8" id="KW-0418">Kinase</keyword>
<dbReference type="GO" id="GO:0005886">
    <property type="term" value="C:plasma membrane"/>
    <property type="evidence" value="ECO:0007669"/>
    <property type="project" value="UniProtKB-SubCell"/>
</dbReference>
<evidence type="ECO:0000313" key="17">
    <source>
        <dbReference type="Proteomes" id="UP000190834"/>
    </source>
</evidence>
<feature type="transmembrane region" description="Helical" evidence="12">
    <location>
        <begin position="170"/>
        <end position="192"/>
    </location>
</feature>
<dbReference type="PANTHER" id="PTHR30175">
    <property type="entry name" value="PHOSPHOTRANSFERASE SYSTEM TRANSPORT PROTEIN"/>
    <property type="match status" value="1"/>
</dbReference>
<organism evidence="16 17">
    <name type="scientific">Vibrio cincinnatiensis DSM 19608</name>
    <dbReference type="NCBI Taxonomy" id="1123491"/>
    <lineage>
        <taxon>Bacteria</taxon>
        <taxon>Pseudomonadati</taxon>
        <taxon>Pseudomonadota</taxon>
        <taxon>Gammaproteobacteria</taxon>
        <taxon>Vibrionales</taxon>
        <taxon>Vibrionaceae</taxon>
        <taxon>Vibrio</taxon>
    </lineage>
</organism>
<feature type="transmembrane region" description="Helical" evidence="12">
    <location>
        <begin position="385"/>
        <end position="404"/>
    </location>
</feature>
<dbReference type="InterPro" id="IPR003352">
    <property type="entry name" value="PTS_EIIC"/>
</dbReference>
<dbReference type="SUPFAM" id="SSF55604">
    <property type="entry name" value="Glucose permease domain IIB"/>
    <property type="match status" value="1"/>
</dbReference>
<evidence type="ECO:0000256" key="7">
    <source>
        <dbReference type="ARBA" id="ARBA00022692"/>
    </source>
</evidence>
<evidence type="ECO:0000256" key="10">
    <source>
        <dbReference type="ARBA" id="ARBA00023136"/>
    </source>
</evidence>
<keyword evidence="2" id="KW-0813">Transport</keyword>
<dbReference type="GO" id="GO:0015771">
    <property type="term" value="P:trehalose transport"/>
    <property type="evidence" value="ECO:0007669"/>
    <property type="project" value="TreeGrafter"/>
</dbReference>
<feature type="transmembrane region" description="Helical" evidence="12">
    <location>
        <begin position="324"/>
        <end position="346"/>
    </location>
</feature>
<dbReference type="PROSITE" id="PS51098">
    <property type="entry name" value="PTS_EIIB_TYPE_1"/>
    <property type="match status" value="1"/>
</dbReference>
<dbReference type="GO" id="GO:0090589">
    <property type="term" value="F:protein-phosphocysteine-trehalose phosphotransferase system transporter activity"/>
    <property type="evidence" value="ECO:0007669"/>
    <property type="project" value="TreeGrafter"/>
</dbReference>
<feature type="transmembrane region" description="Helical" evidence="12">
    <location>
        <begin position="429"/>
        <end position="451"/>
    </location>
</feature>
<keyword evidence="3" id="KW-1003">Cell membrane</keyword>
<dbReference type="Pfam" id="PF00358">
    <property type="entry name" value="PTS_EIIA_1"/>
    <property type="match status" value="1"/>
</dbReference>
<name>A0A1T4P197_VIBCI</name>
<dbReference type="FunFam" id="2.70.70.10:FF:000001">
    <property type="entry name" value="PTS system glucose-specific IIA component"/>
    <property type="match status" value="1"/>
</dbReference>
<dbReference type="InterPro" id="IPR018113">
    <property type="entry name" value="PTrfase_EIIB_Cys"/>
</dbReference>
<dbReference type="Gene3D" id="2.70.70.10">
    <property type="entry name" value="Glucose Permease (Domain IIA)"/>
    <property type="match status" value="1"/>
</dbReference>
<feature type="active site" description="Phosphocysteine intermediate; for EIIB activity" evidence="11">
    <location>
        <position position="28"/>
    </location>
</feature>
<dbReference type="GO" id="GO:0008982">
    <property type="term" value="F:protein-N(PI)-phosphohistidine-sugar phosphotransferase activity"/>
    <property type="evidence" value="ECO:0007669"/>
    <property type="project" value="InterPro"/>
</dbReference>
<feature type="transmembrane region" description="Helical" evidence="12">
    <location>
        <begin position="93"/>
        <end position="118"/>
    </location>
</feature>
<dbReference type="Pfam" id="PF02378">
    <property type="entry name" value="PTS_EIIC"/>
    <property type="match status" value="1"/>
</dbReference>
<dbReference type="GO" id="GO:0009401">
    <property type="term" value="P:phosphoenolpyruvate-dependent sugar phosphotransferase system"/>
    <property type="evidence" value="ECO:0007669"/>
    <property type="project" value="UniProtKB-KW"/>
</dbReference>
<evidence type="ECO:0000259" key="13">
    <source>
        <dbReference type="PROSITE" id="PS51093"/>
    </source>
</evidence>
<feature type="transmembrane region" description="Helical" evidence="12">
    <location>
        <begin position="290"/>
        <end position="312"/>
    </location>
</feature>
<evidence type="ECO:0000256" key="3">
    <source>
        <dbReference type="ARBA" id="ARBA00022475"/>
    </source>
</evidence>
<dbReference type="AlphaFoldDB" id="A0A1T4P197"/>
<evidence type="ECO:0000256" key="2">
    <source>
        <dbReference type="ARBA" id="ARBA00022448"/>
    </source>
</evidence>
<dbReference type="Pfam" id="PF00367">
    <property type="entry name" value="PTS_EIIB"/>
    <property type="match status" value="1"/>
</dbReference>
<comment type="subcellular location">
    <subcellularLocation>
        <location evidence="1">Cell membrane</location>
        <topology evidence="1">Multi-pass membrane protein</topology>
    </subcellularLocation>
</comment>
<evidence type="ECO:0000256" key="1">
    <source>
        <dbReference type="ARBA" id="ARBA00004651"/>
    </source>
</evidence>
<dbReference type="EMBL" id="FUXB01000006">
    <property type="protein sequence ID" value="SJZ85077.1"/>
    <property type="molecule type" value="Genomic_DNA"/>
</dbReference>
<dbReference type="InterPro" id="IPR001996">
    <property type="entry name" value="PTS_IIB_1"/>
</dbReference>
<dbReference type="InterPro" id="IPR001127">
    <property type="entry name" value="PTS_EIIA_1_perm"/>
</dbReference>
<protein>
    <submittedName>
        <fullName evidence="16">PTS system, beta-glucosides-specific IIC component</fullName>
    </submittedName>
</protein>
<sequence>MTTYHDHLAHQVVKQLGGSNNIIRVSHCTTRLRFQLKRVPIEAIKEIKNLPDVISVIHTGGLFQIVIGTHVEKLYQSILPLLKPQKHTHFSHWMGAIINTITGIFHPLLWLLSAGGILKGFVLLSSNLGWITINSGTYRILFSAADTIFFFLPIFLGYTAAKYFNSNPLFGIAIAGALVHPEITTHVNWLFFQQISGQEVPSENFMGLPILYLNYSTSVIPILFATWFNVRLEQALPKNLSTFLYNWLTPFLCLTITIPITFLVIGPLSTFIANMISSGIVYLYHTSPELAGGVIGAIWQMLVVLGIHWCLVPIMMNNIAIDGYSLIIPLLIPAIFGQVGACLGIFLKTHNNKTRGYAGSAAITALFGVTEPAIYGITLPRKWPFIFGCFSAAIGSSIIASFHVKSYSMGLLSLFSFIQIISPQGIDNTVVVCILATLLTLALSVTLTYFFTPHTHEDAKQIESNASPTLTPPSSLQKQHLQIASPLSGEVVPLSMVNDPTFASEIMGQGVAIRPDSGTLFAPFDGYVASIFKSHHAIGLKSEQGVELLIHIGLDTVKLQGDGFSLLVQTGEKITEGMPLIQFDLDKITHLGFDTTTPIFITNSHDYLEILSTHEAYVKVGDRLLTTL</sequence>
<dbReference type="OrthoDB" id="92465at2"/>
<evidence type="ECO:0000256" key="11">
    <source>
        <dbReference type="PROSITE-ProRule" id="PRU00421"/>
    </source>
</evidence>
<dbReference type="GO" id="GO:0016301">
    <property type="term" value="F:kinase activity"/>
    <property type="evidence" value="ECO:0007669"/>
    <property type="project" value="UniProtKB-KW"/>
</dbReference>
<dbReference type="Proteomes" id="UP000190834">
    <property type="component" value="Unassembled WGS sequence"/>
</dbReference>
<evidence type="ECO:0000256" key="6">
    <source>
        <dbReference type="ARBA" id="ARBA00022683"/>
    </source>
</evidence>
<dbReference type="CDD" id="cd00212">
    <property type="entry name" value="PTS_IIB_glc"/>
    <property type="match status" value="1"/>
</dbReference>
<feature type="domain" description="PTS EIIB type-1" evidence="14">
    <location>
        <begin position="6"/>
        <end position="88"/>
    </location>
</feature>
<keyword evidence="7 12" id="KW-0812">Transmembrane</keyword>
<dbReference type="PROSITE" id="PS51093">
    <property type="entry name" value="PTS_EIIA_TYPE_1"/>
    <property type="match status" value="1"/>
</dbReference>
<keyword evidence="17" id="KW-1185">Reference proteome</keyword>
<dbReference type="NCBIfam" id="TIGR01995">
    <property type="entry name" value="PTS-II-ABC-beta"/>
    <property type="match status" value="1"/>
</dbReference>
<dbReference type="InterPro" id="IPR011055">
    <property type="entry name" value="Dup_hybrid_motif"/>
</dbReference>
<feature type="transmembrane region" description="Helical" evidence="12">
    <location>
        <begin position="212"/>
        <end position="230"/>
    </location>
</feature>
<dbReference type="PANTHER" id="PTHR30175:SF1">
    <property type="entry name" value="PTS SYSTEM ARBUTIN-, CELLOBIOSE-, AND SALICIN-SPECIFIC EIIBC COMPONENT-RELATED"/>
    <property type="match status" value="1"/>
</dbReference>
<gene>
    <name evidence="16" type="ORF">SAMN02745782_01550</name>
</gene>
<feature type="domain" description="PTS EIIC type-1" evidence="15">
    <location>
        <begin position="99"/>
        <end position="467"/>
    </location>
</feature>
<feature type="transmembrane region" description="Helical" evidence="12">
    <location>
        <begin position="251"/>
        <end position="284"/>
    </location>
</feature>
<evidence type="ECO:0000256" key="8">
    <source>
        <dbReference type="ARBA" id="ARBA00022777"/>
    </source>
</evidence>
<evidence type="ECO:0000256" key="9">
    <source>
        <dbReference type="ARBA" id="ARBA00022989"/>
    </source>
</evidence>
<dbReference type="InterPro" id="IPR050558">
    <property type="entry name" value="PTS_Sugar-Specific_Components"/>
</dbReference>
<dbReference type="NCBIfam" id="TIGR00830">
    <property type="entry name" value="PTBA"/>
    <property type="match status" value="1"/>
</dbReference>
<keyword evidence="10 12" id="KW-0472">Membrane</keyword>
<keyword evidence="9 12" id="KW-1133">Transmembrane helix</keyword>
<dbReference type="InterPro" id="IPR036878">
    <property type="entry name" value="Glu_permease_IIB"/>
</dbReference>
<keyword evidence="5" id="KW-0808">Transferase</keyword>
<feature type="domain" description="PTS EIIA type-1" evidence="13">
    <location>
        <begin position="499"/>
        <end position="603"/>
    </location>
</feature>
<keyword evidence="4" id="KW-0762">Sugar transport</keyword>
<dbReference type="STRING" id="1123491.SAMN02745782_01550"/>
<reference evidence="17" key="1">
    <citation type="submission" date="2017-02" db="EMBL/GenBank/DDBJ databases">
        <authorList>
            <person name="Varghese N."/>
            <person name="Submissions S."/>
        </authorList>
    </citation>
    <scope>NUCLEOTIDE SEQUENCE [LARGE SCALE GENOMIC DNA]</scope>
    <source>
        <strain evidence="17">DSM 19608</strain>
    </source>
</reference>
<dbReference type="Gene3D" id="3.30.1360.60">
    <property type="entry name" value="Glucose permease domain IIB"/>
    <property type="match status" value="1"/>
</dbReference>
<evidence type="ECO:0000256" key="4">
    <source>
        <dbReference type="ARBA" id="ARBA00022597"/>
    </source>
</evidence>
<dbReference type="GeneID" id="70581792"/>
<dbReference type="InterPro" id="IPR011297">
    <property type="entry name" value="PTS_IIABC_b_glu"/>
</dbReference>
<dbReference type="PROSITE" id="PS51103">
    <property type="entry name" value="PTS_EIIC_TYPE_1"/>
    <property type="match status" value="1"/>
</dbReference>
<evidence type="ECO:0000256" key="12">
    <source>
        <dbReference type="SAM" id="Phobius"/>
    </source>
</evidence>
<dbReference type="PROSITE" id="PS00371">
    <property type="entry name" value="PTS_EIIA_TYPE_1_HIS"/>
    <property type="match status" value="1"/>
</dbReference>
<dbReference type="InterPro" id="IPR013013">
    <property type="entry name" value="PTS_EIIC_1"/>
</dbReference>
<evidence type="ECO:0000256" key="5">
    <source>
        <dbReference type="ARBA" id="ARBA00022679"/>
    </source>
</evidence>
<dbReference type="RefSeq" id="WP_078925941.1">
    <property type="nucleotide sequence ID" value="NZ_FUXB01000006.1"/>
</dbReference>
<keyword evidence="6" id="KW-0598">Phosphotransferase system</keyword>